<name>A0A1G2CHQ6_9BACT</name>
<comment type="caution">
    <text evidence="1">The sequence shown here is derived from an EMBL/GenBank/DDBJ whole genome shotgun (WGS) entry which is preliminary data.</text>
</comment>
<protein>
    <submittedName>
        <fullName evidence="1">Uncharacterized protein</fullName>
    </submittedName>
</protein>
<dbReference type="AlphaFoldDB" id="A0A1G2CHQ6"/>
<organism evidence="1 2">
    <name type="scientific">Candidatus Liptonbacteria bacterium RIFCSPLOWO2_01_FULL_45_15</name>
    <dbReference type="NCBI Taxonomy" id="1798649"/>
    <lineage>
        <taxon>Bacteria</taxon>
        <taxon>Candidatus Liptoniibacteriota</taxon>
    </lineage>
</organism>
<accession>A0A1G2CHQ6</accession>
<evidence type="ECO:0000313" key="1">
    <source>
        <dbReference type="EMBL" id="OGZ00929.1"/>
    </source>
</evidence>
<reference evidence="1 2" key="1">
    <citation type="journal article" date="2016" name="Nat. Commun.">
        <title>Thousands of microbial genomes shed light on interconnected biogeochemical processes in an aquifer system.</title>
        <authorList>
            <person name="Anantharaman K."/>
            <person name="Brown C.T."/>
            <person name="Hug L.A."/>
            <person name="Sharon I."/>
            <person name="Castelle C.J."/>
            <person name="Probst A.J."/>
            <person name="Thomas B.C."/>
            <person name="Singh A."/>
            <person name="Wilkins M.J."/>
            <person name="Karaoz U."/>
            <person name="Brodie E.L."/>
            <person name="Williams K.H."/>
            <person name="Hubbard S.S."/>
            <person name="Banfield J.F."/>
        </authorList>
    </citation>
    <scope>NUCLEOTIDE SEQUENCE [LARGE SCALE GENOMIC DNA]</scope>
</reference>
<evidence type="ECO:0000313" key="2">
    <source>
        <dbReference type="Proteomes" id="UP000176287"/>
    </source>
</evidence>
<proteinExistence type="predicted"/>
<dbReference type="EMBL" id="MHKZ01000010">
    <property type="protein sequence ID" value="OGZ00929.1"/>
    <property type="molecule type" value="Genomic_DNA"/>
</dbReference>
<dbReference type="Proteomes" id="UP000176287">
    <property type="component" value="Unassembled WGS sequence"/>
</dbReference>
<gene>
    <name evidence="1" type="ORF">A3B13_02720</name>
</gene>
<sequence>MKGEKAMNSADFGVDFVEAFTKTTELYDLTEEEKEFVFRVFTRFRTLTVETRERMIKTRECPQTDNERAMTAIGISVFYAKSIKEELLIGLDNYQRQELIIRALRGIVVLVFPPGIIDYMLDVFNHTGV</sequence>